<keyword evidence="3" id="KW-1185">Reference proteome</keyword>
<dbReference type="InterPro" id="IPR038377">
    <property type="entry name" value="Na/Glc_symporter_sf"/>
</dbReference>
<feature type="transmembrane region" description="Helical" evidence="1">
    <location>
        <begin position="31"/>
        <end position="51"/>
    </location>
</feature>
<organism evidence="2 3">
    <name type="scientific">Midichloria mitochondrii (strain IricVA)</name>
    <dbReference type="NCBI Taxonomy" id="696127"/>
    <lineage>
        <taxon>Bacteria</taxon>
        <taxon>Pseudomonadati</taxon>
        <taxon>Pseudomonadota</taxon>
        <taxon>Alphaproteobacteria</taxon>
        <taxon>Rickettsiales</taxon>
        <taxon>Candidatus Midichloriaceae</taxon>
        <taxon>Candidatus Midichloria</taxon>
    </lineage>
</organism>
<dbReference type="HOGENOM" id="CLU_2437559_0_0_5"/>
<feature type="transmembrane region" description="Helical" evidence="1">
    <location>
        <begin position="66"/>
        <end position="84"/>
    </location>
</feature>
<evidence type="ECO:0000313" key="2">
    <source>
        <dbReference type="EMBL" id="AEI88865.1"/>
    </source>
</evidence>
<keyword evidence="1" id="KW-0812">Transmembrane</keyword>
<reference evidence="2 3" key="1">
    <citation type="journal article" date="2011" name="Mol. Biol. Evol.">
        <title>Phylogenomic evidence for the presence of a flagellum and cbb3 oxidase in the free-living mitochondrial ancestor.</title>
        <authorList>
            <person name="Sassera D."/>
            <person name="Lo N."/>
            <person name="Epis S."/>
            <person name="D'Auria G."/>
            <person name="Montagna M."/>
            <person name="Comandatore F."/>
            <person name="Horner D."/>
            <person name="Pereto J."/>
            <person name="Luciano A.M."/>
            <person name="Franciosi F."/>
            <person name="Ferri E."/>
            <person name="Crotti E."/>
            <person name="Bazzocchi C."/>
            <person name="Daffonchio D."/>
            <person name="Sacchi L."/>
            <person name="Moya A."/>
            <person name="Latorre A."/>
            <person name="Bandi C."/>
        </authorList>
    </citation>
    <scope>NUCLEOTIDE SEQUENCE [LARGE SCALE GENOMIC DNA]</scope>
    <source>
        <strain evidence="2 3">IricVA</strain>
    </source>
</reference>
<sequence>MSTADSWLNTTSTLVTNDVILPLVPMTEKKVLIIARCATFIIAILSILLSLSGKGVVELNWLAGNFWEPLIILPLAAGFLKFWTNSKSFI</sequence>
<evidence type="ECO:0000313" key="3">
    <source>
        <dbReference type="Proteomes" id="UP000006639"/>
    </source>
</evidence>
<proteinExistence type="predicted"/>
<protein>
    <submittedName>
        <fullName evidence="2">Putative Na+/solute transporter</fullName>
    </submittedName>
</protein>
<dbReference type="STRING" id="696127.midi_00564"/>
<dbReference type="Proteomes" id="UP000006639">
    <property type="component" value="Chromosome"/>
</dbReference>
<accession>F7XW16</accession>
<name>F7XW16_MIDMI</name>
<dbReference type="AlphaFoldDB" id="F7XW16"/>
<dbReference type="KEGG" id="mmn:midi_00564"/>
<gene>
    <name evidence="2" type="ordered locus">midi_00564</name>
</gene>
<keyword evidence="1" id="KW-1133">Transmembrane helix</keyword>
<keyword evidence="1" id="KW-0472">Membrane</keyword>
<dbReference type="Gene3D" id="1.20.1730.10">
    <property type="entry name" value="Sodium/glucose cotransporter"/>
    <property type="match status" value="1"/>
</dbReference>
<dbReference type="EMBL" id="CP002130">
    <property type="protein sequence ID" value="AEI88865.1"/>
    <property type="molecule type" value="Genomic_DNA"/>
</dbReference>
<evidence type="ECO:0000256" key="1">
    <source>
        <dbReference type="SAM" id="Phobius"/>
    </source>
</evidence>